<sequence>MKQFCQTCLAGLMSVFVMFGFSISEEVQAEETGQTAYVDVSVATLWSEPNETRPVDAPSIGNPVDMWEWTTGMSYEQKLWLVGNLQTQALYGQEVTILEEQGDWVKVAVHGQPTPKNDLGYPAWMPKSQLANDASFSTLKDIKEFAQVTDPTAWLFEDKHRSDKFKEISFNTRLPVVAETKDAILVATPSDGKKWMSPDAVSIYSSQEDIEKPDGQNLVDTGLKFLGLPYLWAGTSGFGFDCSGFTHTIFKAHGITIPRDSSVQATHGTPVERDDLQKGDLLFFAYNEGEGRVHHVGMYMGNGKMIHSPNTASTVEIIDVFESDYYSSEYAGARRYID</sequence>
<name>A0ABN1BPA0_9BACI</name>
<dbReference type="Pfam" id="PF18348">
    <property type="entry name" value="SH3_16"/>
    <property type="match status" value="1"/>
</dbReference>
<dbReference type="Gene3D" id="2.30.30.40">
    <property type="entry name" value="SH3 Domains"/>
    <property type="match status" value="2"/>
</dbReference>
<evidence type="ECO:0000313" key="8">
    <source>
        <dbReference type="Proteomes" id="UP001500880"/>
    </source>
</evidence>
<dbReference type="EMBL" id="BAAADO010000009">
    <property type="protein sequence ID" value="GAA0502441.1"/>
    <property type="molecule type" value="Genomic_DNA"/>
</dbReference>
<evidence type="ECO:0000256" key="1">
    <source>
        <dbReference type="ARBA" id="ARBA00007074"/>
    </source>
</evidence>
<accession>A0ABN1BPA0</accession>
<dbReference type="Proteomes" id="UP001500880">
    <property type="component" value="Unassembled WGS sequence"/>
</dbReference>
<dbReference type="Pfam" id="PF00877">
    <property type="entry name" value="NLPC_P60"/>
    <property type="match status" value="1"/>
</dbReference>
<evidence type="ECO:0000313" key="7">
    <source>
        <dbReference type="EMBL" id="GAA0502441.1"/>
    </source>
</evidence>
<feature type="chain" id="PRO_5046804600" evidence="5">
    <location>
        <begin position="30"/>
        <end position="338"/>
    </location>
</feature>
<dbReference type="InterPro" id="IPR057812">
    <property type="entry name" value="SH3_YKFC_2nd"/>
</dbReference>
<reference evidence="7 8" key="1">
    <citation type="journal article" date="2019" name="Int. J. Syst. Evol. Microbiol.">
        <title>The Global Catalogue of Microorganisms (GCM) 10K type strain sequencing project: providing services to taxonomists for standard genome sequencing and annotation.</title>
        <authorList>
            <consortium name="The Broad Institute Genomics Platform"/>
            <consortium name="The Broad Institute Genome Sequencing Center for Infectious Disease"/>
            <person name="Wu L."/>
            <person name="Ma J."/>
        </authorList>
    </citation>
    <scope>NUCLEOTIDE SEQUENCE [LARGE SCALE GENOMIC DNA]</scope>
    <source>
        <strain evidence="7 8">JCM 12389</strain>
    </source>
</reference>
<dbReference type="Gene3D" id="3.90.1720.10">
    <property type="entry name" value="endopeptidase domain like (from Nostoc punctiforme)"/>
    <property type="match status" value="1"/>
</dbReference>
<protein>
    <submittedName>
        <fullName evidence="7">C40 family peptidase</fullName>
    </submittedName>
</protein>
<keyword evidence="3" id="KW-0378">Hydrolase</keyword>
<feature type="signal peptide" evidence="5">
    <location>
        <begin position="1"/>
        <end position="29"/>
    </location>
</feature>
<dbReference type="Pfam" id="PF23795">
    <property type="entry name" value="SH3_YKFC_2nd"/>
    <property type="match status" value="1"/>
</dbReference>
<dbReference type="PANTHER" id="PTHR47053:SF3">
    <property type="entry name" value="GAMMA-D-GLUTAMYL-L-LYSINE DIPEPTIDYL-PEPTIDASE"/>
    <property type="match status" value="1"/>
</dbReference>
<comment type="caution">
    <text evidence="7">The sequence shown here is derived from an EMBL/GenBank/DDBJ whole genome shotgun (WGS) entry which is preliminary data.</text>
</comment>
<keyword evidence="2" id="KW-0645">Protease</keyword>
<keyword evidence="8" id="KW-1185">Reference proteome</keyword>
<evidence type="ECO:0000259" key="6">
    <source>
        <dbReference type="PROSITE" id="PS51935"/>
    </source>
</evidence>
<evidence type="ECO:0000256" key="5">
    <source>
        <dbReference type="SAM" id="SignalP"/>
    </source>
</evidence>
<dbReference type="InterPro" id="IPR041382">
    <property type="entry name" value="SH3_16"/>
</dbReference>
<dbReference type="PANTHER" id="PTHR47053">
    <property type="entry name" value="MUREIN DD-ENDOPEPTIDASE MEPH-RELATED"/>
    <property type="match status" value="1"/>
</dbReference>
<proteinExistence type="inferred from homology"/>
<dbReference type="PROSITE" id="PS51935">
    <property type="entry name" value="NLPC_P60"/>
    <property type="match status" value="1"/>
</dbReference>
<keyword evidence="4" id="KW-0788">Thiol protease</keyword>
<dbReference type="InterPro" id="IPR038765">
    <property type="entry name" value="Papain-like_cys_pep_sf"/>
</dbReference>
<keyword evidence="5" id="KW-0732">Signal</keyword>
<dbReference type="SUPFAM" id="SSF54001">
    <property type="entry name" value="Cysteine proteinases"/>
    <property type="match status" value="1"/>
</dbReference>
<organism evidence="7 8">
    <name type="scientific">Salinibacillus aidingensis</name>
    <dbReference type="NCBI Taxonomy" id="237684"/>
    <lineage>
        <taxon>Bacteria</taxon>
        <taxon>Bacillati</taxon>
        <taxon>Bacillota</taxon>
        <taxon>Bacilli</taxon>
        <taxon>Bacillales</taxon>
        <taxon>Bacillaceae</taxon>
        <taxon>Salinibacillus</taxon>
    </lineage>
</organism>
<feature type="domain" description="NlpC/P60" evidence="6">
    <location>
        <begin position="212"/>
        <end position="337"/>
    </location>
</feature>
<evidence type="ECO:0000256" key="3">
    <source>
        <dbReference type="ARBA" id="ARBA00022801"/>
    </source>
</evidence>
<dbReference type="InterPro" id="IPR051202">
    <property type="entry name" value="Peptidase_C40"/>
</dbReference>
<gene>
    <name evidence="7" type="ORF">GCM10008986_32530</name>
</gene>
<dbReference type="InterPro" id="IPR000064">
    <property type="entry name" value="NLP_P60_dom"/>
</dbReference>
<evidence type="ECO:0000256" key="4">
    <source>
        <dbReference type="ARBA" id="ARBA00022807"/>
    </source>
</evidence>
<evidence type="ECO:0000256" key="2">
    <source>
        <dbReference type="ARBA" id="ARBA00022670"/>
    </source>
</evidence>
<comment type="similarity">
    <text evidence="1">Belongs to the peptidase C40 family.</text>
</comment>
<dbReference type="RefSeq" id="WP_425542241.1">
    <property type="nucleotide sequence ID" value="NZ_BAAADO010000009.1"/>
</dbReference>